<dbReference type="SUPFAM" id="SSF50998">
    <property type="entry name" value="Quinoprotein alcohol dehydrogenase-like"/>
    <property type="match status" value="1"/>
</dbReference>
<dbReference type="InterPro" id="IPR011047">
    <property type="entry name" value="Quinoprotein_ADH-like_sf"/>
</dbReference>
<proteinExistence type="predicted"/>
<dbReference type="InterPro" id="IPR015943">
    <property type="entry name" value="WD40/YVTN_repeat-like_dom_sf"/>
</dbReference>
<dbReference type="AlphaFoldDB" id="A0A919V507"/>
<sequence>MSGRLRELPCFEHAQALSFAMTTEDPILVSGHDSGHLRIWDVADGALRQTVSTGDGPVEDIYVAESGDQTRVWARSSGSQVRCWSLKSGKPLGVLDTPQPNSMCGSRLVDGRSVLLTVGESLALWDLDDGARLDLQAPPELGTVRRTVLSTHDRDYVTVVGEYGSILTFDLATGAQMGPPITDHANALSNRLMHMVHLPRPYPRLAVVSGTLAVPTQWRVTTVAGECEGLVHAISEAGERLAVIKDYGGRAS</sequence>
<evidence type="ECO:0000313" key="2">
    <source>
        <dbReference type="Proteomes" id="UP000606172"/>
    </source>
</evidence>
<evidence type="ECO:0008006" key="3">
    <source>
        <dbReference type="Google" id="ProtNLM"/>
    </source>
</evidence>
<dbReference type="Proteomes" id="UP000606172">
    <property type="component" value="Unassembled WGS sequence"/>
</dbReference>
<organism evidence="1 2">
    <name type="scientific">Sinosporangium siamense</name>
    <dbReference type="NCBI Taxonomy" id="1367973"/>
    <lineage>
        <taxon>Bacteria</taxon>
        <taxon>Bacillati</taxon>
        <taxon>Actinomycetota</taxon>
        <taxon>Actinomycetes</taxon>
        <taxon>Streptosporangiales</taxon>
        <taxon>Streptosporangiaceae</taxon>
        <taxon>Sinosporangium</taxon>
    </lineage>
</organism>
<dbReference type="EMBL" id="BOOW01000016">
    <property type="protein sequence ID" value="GII92475.1"/>
    <property type="molecule type" value="Genomic_DNA"/>
</dbReference>
<name>A0A919V507_9ACTN</name>
<evidence type="ECO:0000313" key="1">
    <source>
        <dbReference type="EMBL" id="GII92475.1"/>
    </source>
</evidence>
<protein>
    <recommendedName>
        <fullName evidence="3">WD40 repeat domain-containing protein</fullName>
    </recommendedName>
</protein>
<dbReference type="Gene3D" id="2.130.10.10">
    <property type="entry name" value="YVTN repeat-like/Quinoprotein amine dehydrogenase"/>
    <property type="match status" value="1"/>
</dbReference>
<keyword evidence="2" id="KW-1185">Reference proteome</keyword>
<gene>
    <name evidence="1" type="ORF">Ssi02_27060</name>
</gene>
<accession>A0A919V507</accession>
<reference evidence="1" key="1">
    <citation type="submission" date="2021-01" db="EMBL/GenBank/DDBJ databases">
        <title>Whole genome shotgun sequence of Sinosporangium siamense NBRC 109515.</title>
        <authorList>
            <person name="Komaki H."/>
            <person name="Tamura T."/>
        </authorList>
    </citation>
    <scope>NUCLEOTIDE SEQUENCE</scope>
    <source>
        <strain evidence="1">NBRC 109515</strain>
    </source>
</reference>
<comment type="caution">
    <text evidence="1">The sequence shown here is derived from an EMBL/GenBank/DDBJ whole genome shotgun (WGS) entry which is preliminary data.</text>
</comment>